<feature type="non-terminal residue" evidence="1">
    <location>
        <position position="1"/>
    </location>
</feature>
<keyword evidence="2" id="KW-1185">Reference proteome</keyword>
<dbReference type="GO" id="GO:0005634">
    <property type="term" value="C:nucleus"/>
    <property type="evidence" value="ECO:0007669"/>
    <property type="project" value="TreeGrafter"/>
</dbReference>
<name>A0AAV8ZN10_9CUCU</name>
<evidence type="ECO:0008006" key="3">
    <source>
        <dbReference type="Google" id="ProtNLM"/>
    </source>
</evidence>
<protein>
    <recommendedName>
        <fullName evidence="3">SWIM-type domain-containing protein</fullName>
    </recommendedName>
</protein>
<sequence length="448" mass="51925">VLCAKNKECGVVLKDSEEKSKVDVDAVKLLTGTERQVYSVRVRDMGPDYQVALCFVDSCQNSFDNSILKCHEEDQNESNLLCAHINSALKSQSTATPIEFKNEILRSLKVAEDLKEKLCVLATEKEGPLVQRVSKSIMAVKCQVTPKHPLGYLHFIFIRGKGKDIYEKYYCSCTEFMVADCVKDKSNNTKCKCIHYYACIWALASDSKYWDEFNHFISYELPATHNTTISVASTENAWINRKNDPKSKNHNKSVRKPFYIKKCKRLMPKILPIEIKVLNELKGSTQDVSWNFMDWLSYVTEYINKTMQFGNCGMVNTLVFHVPEDFYQCFKKRIPSMYEETQTDQSFTYNIMNILHLKEIFDTPLIKLKISKKFVHTEQKGYVEYDENEEHNESYQCPFIFFLNVGQSTVDESDNTNNSFLIEWLPALTHLTKMGQLKLQYKYGRKST</sequence>
<dbReference type="EMBL" id="JANEYF010001271">
    <property type="protein sequence ID" value="KAJ8965221.1"/>
    <property type="molecule type" value="Genomic_DNA"/>
</dbReference>
<dbReference type="Proteomes" id="UP001162156">
    <property type="component" value="Unassembled WGS sequence"/>
</dbReference>
<dbReference type="AlphaFoldDB" id="A0AAV8ZN10"/>
<evidence type="ECO:0000313" key="1">
    <source>
        <dbReference type="EMBL" id="KAJ8965221.1"/>
    </source>
</evidence>
<reference evidence="1" key="1">
    <citation type="journal article" date="2023" name="Insect Mol. Biol.">
        <title>Genome sequencing provides insights into the evolution of gene families encoding plant cell wall-degrading enzymes in longhorned beetles.</title>
        <authorList>
            <person name="Shin N.R."/>
            <person name="Okamura Y."/>
            <person name="Kirsch R."/>
            <person name="Pauchet Y."/>
        </authorList>
    </citation>
    <scope>NUCLEOTIDE SEQUENCE</scope>
    <source>
        <strain evidence="1">RBIC_L_NR</strain>
    </source>
</reference>
<accession>A0AAV8ZN10</accession>
<comment type="caution">
    <text evidence="1">The sequence shown here is derived from an EMBL/GenBank/DDBJ whole genome shotgun (WGS) entry which is preliminary data.</text>
</comment>
<dbReference type="PANTHER" id="PTHR13518">
    <property type="entry name" value="PUTATIVE TREBLE-CLEF ZINC-FINGER C2ORF42 FAMILY MEMBER"/>
    <property type="match status" value="1"/>
</dbReference>
<organism evidence="1 2">
    <name type="scientific">Rhamnusium bicolor</name>
    <dbReference type="NCBI Taxonomy" id="1586634"/>
    <lineage>
        <taxon>Eukaryota</taxon>
        <taxon>Metazoa</taxon>
        <taxon>Ecdysozoa</taxon>
        <taxon>Arthropoda</taxon>
        <taxon>Hexapoda</taxon>
        <taxon>Insecta</taxon>
        <taxon>Pterygota</taxon>
        <taxon>Neoptera</taxon>
        <taxon>Endopterygota</taxon>
        <taxon>Coleoptera</taxon>
        <taxon>Polyphaga</taxon>
        <taxon>Cucujiformia</taxon>
        <taxon>Chrysomeloidea</taxon>
        <taxon>Cerambycidae</taxon>
        <taxon>Lepturinae</taxon>
        <taxon>Rhagiini</taxon>
        <taxon>Rhamnusium</taxon>
    </lineage>
</organism>
<dbReference type="PANTHER" id="PTHR13518:SF1">
    <property type="entry name" value="C2ORF42 HOMOLOG"/>
    <property type="match status" value="1"/>
</dbReference>
<proteinExistence type="predicted"/>
<dbReference type="InterPro" id="IPR026049">
    <property type="entry name" value="C2orf42"/>
</dbReference>
<gene>
    <name evidence="1" type="ORF">NQ314_004291</name>
</gene>
<evidence type="ECO:0000313" key="2">
    <source>
        <dbReference type="Proteomes" id="UP001162156"/>
    </source>
</evidence>